<feature type="compositionally biased region" description="Polar residues" evidence="6">
    <location>
        <begin position="1"/>
        <end position="11"/>
    </location>
</feature>
<keyword evidence="4" id="KW-0863">Zinc-finger</keyword>
<dbReference type="GO" id="GO:0006355">
    <property type="term" value="P:regulation of DNA-templated transcription"/>
    <property type="evidence" value="ECO:0007669"/>
    <property type="project" value="InterPro"/>
</dbReference>
<evidence type="ECO:0000259" key="8">
    <source>
        <dbReference type="PROSITE" id="PS50157"/>
    </source>
</evidence>
<dbReference type="InterPro" id="IPR008422">
    <property type="entry name" value="KN_HD"/>
</dbReference>
<dbReference type="SMART" id="SM00389">
    <property type="entry name" value="HOX"/>
    <property type="match status" value="1"/>
</dbReference>
<keyword evidence="1 5" id="KW-0238">DNA-binding</keyword>
<feature type="domain" description="C2H2-type" evidence="8">
    <location>
        <begin position="291"/>
        <end position="319"/>
    </location>
</feature>
<comment type="subcellular location">
    <subcellularLocation>
        <location evidence="5">Nucleus</location>
    </subcellularLocation>
</comment>
<keyword evidence="4" id="KW-0479">Metal-binding</keyword>
<evidence type="ECO:0000256" key="5">
    <source>
        <dbReference type="PROSITE-ProRule" id="PRU00108"/>
    </source>
</evidence>
<evidence type="ECO:0000256" key="6">
    <source>
        <dbReference type="SAM" id="MobiDB-lite"/>
    </source>
</evidence>
<dbReference type="GO" id="GO:0005634">
    <property type="term" value="C:nucleus"/>
    <property type="evidence" value="ECO:0007669"/>
    <property type="project" value="UniProtKB-SubCell"/>
</dbReference>
<evidence type="ECO:0000256" key="2">
    <source>
        <dbReference type="ARBA" id="ARBA00023155"/>
    </source>
</evidence>
<name>A0A9P4H0E2_9PLEO</name>
<keyword evidence="10" id="KW-1185">Reference proteome</keyword>
<dbReference type="AlphaFoldDB" id="A0A9P4H0E2"/>
<dbReference type="EMBL" id="ML978284">
    <property type="protein sequence ID" value="KAF2024800.1"/>
    <property type="molecule type" value="Genomic_DNA"/>
</dbReference>
<accession>A0A9P4H0E2</accession>
<evidence type="ECO:0000313" key="10">
    <source>
        <dbReference type="Proteomes" id="UP000799777"/>
    </source>
</evidence>
<dbReference type="PROSITE" id="PS50157">
    <property type="entry name" value="ZINC_FINGER_C2H2_2"/>
    <property type="match status" value="1"/>
</dbReference>
<feature type="domain" description="Homeobox" evidence="7">
    <location>
        <begin position="93"/>
        <end position="148"/>
    </location>
</feature>
<dbReference type="Gene3D" id="1.10.10.60">
    <property type="entry name" value="Homeodomain-like"/>
    <property type="match status" value="1"/>
</dbReference>
<dbReference type="InterPro" id="IPR009057">
    <property type="entry name" value="Homeodomain-like_sf"/>
</dbReference>
<evidence type="ECO:0000259" key="7">
    <source>
        <dbReference type="PROSITE" id="PS50071"/>
    </source>
</evidence>
<evidence type="ECO:0000313" key="9">
    <source>
        <dbReference type="EMBL" id="KAF2024800.1"/>
    </source>
</evidence>
<feature type="region of interest" description="Disordered" evidence="6">
    <location>
        <begin position="1"/>
        <end position="33"/>
    </location>
</feature>
<dbReference type="Proteomes" id="UP000799777">
    <property type="component" value="Unassembled WGS sequence"/>
</dbReference>
<comment type="caution">
    <text evidence="9">The sequence shown here is derived from an EMBL/GenBank/DDBJ whole genome shotgun (WGS) entry which is preliminary data.</text>
</comment>
<reference evidence="9" key="1">
    <citation type="journal article" date="2020" name="Stud. Mycol.">
        <title>101 Dothideomycetes genomes: a test case for predicting lifestyles and emergence of pathogens.</title>
        <authorList>
            <person name="Haridas S."/>
            <person name="Albert R."/>
            <person name="Binder M."/>
            <person name="Bloem J."/>
            <person name="Labutti K."/>
            <person name="Salamov A."/>
            <person name="Andreopoulos B."/>
            <person name="Baker S."/>
            <person name="Barry K."/>
            <person name="Bills G."/>
            <person name="Bluhm B."/>
            <person name="Cannon C."/>
            <person name="Castanera R."/>
            <person name="Culley D."/>
            <person name="Daum C."/>
            <person name="Ezra D."/>
            <person name="Gonzalez J."/>
            <person name="Henrissat B."/>
            <person name="Kuo A."/>
            <person name="Liang C."/>
            <person name="Lipzen A."/>
            <person name="Lutzoni F."/>
            <person name="Magnuson J."/>
            <person name="Mondo S."/>
            <person name="Nolan M."/>
            <person name="Ohm R."/>
            <person name="Pangilinan J."/>
            <person name="Park H.-J."/>
            <person name="Ramirez L."/>
            <person name="Alfaro M."/>
            <person name="Sun H."/>
            <person name="Tritt A."/>
            <person name="Yoshinaga Y."/>
            <person name="Zwiers L.-H."/>
            <person name="Turgeon B."/>
            <person name="Goodwin S."/>
            <person name="Spatafora J."/>
            <person name="Crous P."/>
            <person name="Grigoriev I."/>
        </authorList>
    </citation>
    <scope>NUCLEOTIDE SEQUENCE</scope>
    <source>
        <strain evidence="9">CBS 110217</strain>
    </source>
</reference>
<keyword evidence="4" id="KW-0862">Zinc</keyword>
<evidence type="ECO:0000256" key="4">
    <source>
        <dbReference type="PROSITE-ProRule" id="PRU00042"/>
    </source>
</evidence>
<dbReference type="InterPro" id="IPR013087">
    <property type="entry name" value="Znf_C2H2_type"/>
</dbReference>
<evidence type="ECO:0000256" key="1">
    <source>
        <dbReference type="ARBA" id="ARBA00023125"/>
    </source>
</evidence>
<dbReference type="PROSITE" id="PS00028">
    <property type="entry name" value="ZINC_FINGER_C2H2_1"/>
    <property type="match status" value="1"/>
</dbReference>
<feature type="DNA-binding region" description="Homeobox" evidence="5">
    <location>
        <begin position="95"/>
        <end position="149"/>
    </location>
</feature>
<keyword evidence="3 5" id="KW-0539">Nucleus</keyword>
<dbReference type="SUPFAM" id="SSF46689">
    <property type="entry name" value="Homeodomain-like"/>
    <property type="match status" value="1"/>
</dbReference>
<feature type="region of interest" description="Disordered" evidence="6">
    <location>
        <begin position="142"/>
        <end position="201"/>
    </location>
</feature>
<dbReference type="CDD" id="cd00086">
    <property type="entry name" value="homeodomain"/>
    <property type="match status" value="1"/>
</dbReference>
<dbReference type="OrthoDB" id="10056939at2759"/>
<dbReference type="PANTHER" id="PTHR11850">
    <property type="entry name" value="HOMEOBOX PROTEIN TRANSCRIPTION FACTORS"/>
    <property type="match status" value="1"/>
</dbReference>
<sequence>MDNYQYASGCSSEADGTFSSTLPNDPFGLGEPFQDGNFTHLAAALSTAQTGNLDEDNYMAARPLFDDLSNNSTTVSSPTTPGTPLPLPKLGNRFSREVIRTLKAWLAAHQNHPYPKEEDMVVLQQRTGLNQAQLANWFANARRRGKAHTPKPALSHAQSFSTSPVDIIPRPGTPAVQQDPRIKNPLQRWVDSPPEHEPADVGDIARAIASSSRDNRHTSTVEGYNYASKDPWCSPYASASSAGTSHSSEFSARHSSGSQSSLKIRRPARRKRVSRRRPVDTDLRLGVHEPYQCTFCTESFKTKHDWQRHEKSLHLPLEQWVCALNGPRAQKADSAELCCVFCGQVAPDDTHIETHHYTSCQDRDLEERIFHRKDHLVQHLRLVHDAKFESWSMKPWMIPMPNIKSRCGFCNLEMTTWSERTDHLADHFKLGATMALWKGDWGFDATTIAQVENAVVPYLNEWERISLVPTRASDPPWGSPPNAYELLKVEIEFFMQNFIDRHGNLPSNDAIQLEACRIIFAAEALPTADDSHLQRNQGESWLRDLIMSSADLTRRARYGPIRTSLESRHSPLRINGKDSLFQQCPLESSLRAFVVEQHMLGAPTNDGQLQTHMCDIVRGMERASDTPSDIFANWVVKGIYSSPSWMSSFKQRAGIYEPTDALGSGSDAQAALEWLSLANFPTTAGTFQEADFPADNSTTAVGRDLPNVTGKLAADLISPTTDFSMYVPPKGLLPDDFNFFRVFESDIKRWVAATMSPRNPNCHIPPDEEIQHQARWIMYGGDDAWNQTPADYSEWLWRFKRDMGIPNEEHPSNNAAMVTQPQ</sequence>
<evidence type="ECO:0000256" key="3">
    <source>
        <dbReference type="ARBA" id="ARBA00023242"/>
    </source>
</evidence>
<dbReference type="InterPro" id="IPR050224">
    <property type="entry name" value="TALE_homeobox"/>
</dbReference>
<dbReference type="Pfam" id="PF05920">
    <property type="entry name" value="Homeobox_KN"/>
    <property type="match status" value="1"/>
</dbReference>
<dbReference type="PROSITE" id="PS50071">
    <property type="entry name" value="HOMEOBOX_2"/>
    <property type="match status" value="1"/>
</dbReference>
<organism evidence="9 10">
    <name type="scientific">Setomelanomma holmii</name>
    <dbReference type="NCBI Taxonomy" id="210430"/>
    <lineage>
        <taxon>Eukaryota</taxon>
        <taxon>Fungi</taxon>
        <taxon>Dikarya</taxon>
        <taxon>Ascomycota</taxon>
        <taxon>Pezizomycotina</taxon>
        <taxon>Dothideomycetes</taxon>
        <taxon>Pleosporomycetidae</taxon>
        <taxon>Pleosporales</taxon>
        <taxon>Pleosporineae</taxon>
        <taxon>Phaeosphaeriaceae</taxon>
        <taxon>Setomelanomma</taxon>
    </lineage>
</organism>
<protein>
    <submittedName>
        <fullName evidence="9">Uncharacterized protein</fullName>
    </submittedName>
</protein>
<dbReference type="SMART" id="SM00355">
    <property type="entry name" value="ZnF_C2H2"/>
    <property type="match status" value="3"/>
</dbReference>
<feature type="compositionally biased region" description="Basic residues" evidence="6">
    <location>
        <begin position="263"/>
        <end position="276"/>
    </location>
</feature>
<feature type="region of interest" description="Disordered" evidence="6">
    <location>
        <begin position="243"/>
        <end position="277"/>
    </location>
</feature>
<keyword evidence="2 5" id="KW-0371">Homeobox</keyword>
<dbReference type="GO" id="GO:0003677">
    <property type="term" value="F:DNA binding"/>
    <property type="evidence" value="ECO:0007669"/>
    <property type="project" value="UniProtKB-UniRule"/>
</dbReference>
<proteinExistence type="predicted"/>
<gene>
    <name evidence="9" type="ORF">EK21DRAFT_104422</name>
</gene>
<feature type="compositionally biased region" description="Low complexity" evidence="6">
    <location>
        <begin position="243"/>
        <end position="258"/>
    </location>
</feature>
<dbReference type="GO" id="GO:0008270">
    <property type="term" value="F:zinc ion binding"/>
    <property type="evidence" value="ECO:0007669"/>
    <property type="project" value="UniProtKB-KW"/>
</dbReference>
<dbReference type="InterPro" id="IPR001356">
    <property type="entry name" value="HD"/>
</dbReference>